<dbReference type="RefSeq" id="WP_060822581.1">
    <property type="nucleotide sequence ID" value="NZ_LNJQ01000004.1"/>
</dbReference>
<dbReference type="PANTHER" id="PTHR21240">
    <property type="entry name" value="2-AMINO-3-CARBOXYLMUCONATE-6-SEMIALDEHYDE DECARBOXYLASE"/>
    <property type="match status" value="1"/>
</dbReference>
<name>A0ABR5T2F2_9BURK</name>
<evidence type="ECO:0000256" key="2">
    <source>
        <dbReference type="ARBA" id="ARBA00023239"/>
    </source>
</evidence>
<evidence type="ECO:0000313" key="5">
    <source>
        <dbReference type="Proteomes" id="UP000070255"/>
    </source>
</evidence>
<dbReference type="CDD" id="cd01292">
    <property type="entry name" value="metallo-dependent_hydrolases"/>
    <property type="match status" value="1"/>
</dbReference>
<protein>
    <submittedName>
        <fullName evidence="4">Amidohydrolase</fullName>
    </submittedName>
</protein>
<keyword evidence="5" id="KW-1185">Reference proteome</keyword>
<dbReference type="Pfam" id="PF04909">
    <property type="entry name" value="Amidohydro_2"/>
    <property type="match status" value="1"/>
</dbReference>
<dbReference type="Gene3D" id="3.20.20.140">
    <property type="entry name" value="Metal-dependent hydrolases"/>
    <property type="match status" value="1"/>
</dbReference>
<reference evidence="4 5" key="1">
    <citation type="submission" date="2015-11" db="EMBL/GenBank/DDBJ databases">
        <authorList>
            <person name="Sahl J."/>
            <person name="Wagner D."/>
            <person name="Keim P."/>
        </authorList>
    </citation>
    <scope>NUCLEOTIDE SEQUENCE [LARGE SCALE GENOMIC DNA]</scope>
    <source>
        <strain evidence="4 5">BDU18</strain>
    </source>
</reference>
<accession>A0ABR5T2F2</accession>
<gene>
    <name evidence="4" type="ORF">WS72_20780</name>
</gene>
<dbReference type="SUPFAM" id="SSF51556">
    <property type="entry name" value="Metallo-dependent hydrolases"/>
    <property type="match status" value="1"/>
</dbReference>
<keyword evidence="1" id="KW-0963">Cytoplasm</keyword>
<dbReference type="EMBL" id="LNJQ01000004">
    <property type="protein sequence ID" value="KWZ37422.1"/>
    <property type="molecule type" value="Genomic_DNA"/>
</dbReference>
<proteinExistence type="predicted"/>
<dbReference type="Proteomes" id="UP000070255">
    <property type="component" value="Unassembled WGS sequence"/>
</dbReference>
<evidence type="ECO:0000256" key="1">
    <source>
        <dbReference type="ARBA" id="ARBA00022490"/>
    </source>
</evidence>
<comment type="caution">
    <text evidence="4">The sequence shown here is derived from an EMBL/GenBank/DDBJ whole genome shotgun (WGS) entry which is preliminary data.</text>
</comment>
<sequence length="344" mass="38297">MTALKIFDARIHVLPDVVTKLVWKNYERDAWKIRYALLAEQSIVFLKSHGVARAAGICYAAQPGVAPFLNDFVAQLASRHPAFLVPFGTVHPHDRDCVREAVRVLDELGFAGLKIHCRLLKIAPDDDALAPIFEALAERGKVLNLHSGAVAKNNANMDEIRDVCNVERFRLAMRRTPHLKVIVPHIGYDEVQEYVDLLDEFPNLHFDTAMAFGGHRAATGEIVPDVRPLHEARYPRGAHPRLPARWKPALEQLVPQMRDHPNRFLYGSDFPLIPYEWDFEIEQLKRYLPADVLRKVLWDNACALFGGDASASVGMGMGVSAHANAGERASADLLAAGPTTGPTR</sequence>
<evidence type="ECO:0000259" key="3">
    <source>
        <dbReference type="Pfam" id="PF04909"/>
    </source>
</evidence>
<feature type="domain" description="Amidohydrolase-related" evidence="3">
    <location>
        <begin position="70"/>
        <end position="306"/>
    </location>
</feature>
<evidence type="ECO:0000313" key="4">
    <source>
        <dbReference type="EMBL" id="KWZ37422.1"/>
    </source>
</evidence>
<dbReference type="InterPro" id="IPR032465">
    <property type="entry name" value="ACMSD"/>
</dbReference>
<organism evidence="4 5">
    <name type="scientific">Burkholderia savannae</name>
    <dbReference type="NCBI Taxonomy" id="1637837"/>
    <lineage>
        <taxon>Bacteria</taxon>
        <taxon>Pseudomonadati</taxon>
        <taxon>Pseudomonadota</taxon>
        <taxon>Betaproteobacteria</taxon>
        <taxon>Burkholderiales</taxon>
        <taxon>Burkholderiaceae</taxon>
        <taxon>Burkholderia</taxon>
        <taxon>pseudomallei group</taxon>
    </lineage>
</organism>
<dbReference type="InterPro" id="IPR032466">
    <property type="entry name" value="Metal_Hydrolase"/>
</dbReference>
<dbReference type="PANTHER" id="PTHR21240:SF28">
    <property type="entry name" value="ISO-OROTATE DECARBOXYLASE (EUROFUNG)"/>
    <property type="match status" value="1"/>
</dbReference>
<dbReference type="InterPro" id="IPR006680">
    <property type="entry name" value="Amidohydro-rel"/>
</dbReference>
<keyword evidence="2" id="KW-0456">Lyase</keyword>